<name>A0ACC1YEB9_MELAZ</name>
<gene>
    <name evidence="1" type="ORF">OWV82_005574</name>
</gene>
<organism evidence="1 2">
    <name type="scientific">Melia azedarach</name>
    <name type="common">Chinaberry tree</name>
    <dbReference type="NCBI Taxonomy" id="155640"/>
    <lineage>
        <taxon>Eukaryota</taxon>
        <taxon>Viridiplantae</taxon>
        <taxon>Streptophyta</taxon>
        <taxon>Embryophyta</taxon>
        <taxon>Tracheophyta</taxon>
        <taxon>Spermatophyta</taxon>
        <taxon>Magnoliopsida</taxon>
        <taxon>eudicotyledons</taxon>
        <taxon>Gunneridae</taxon>
        <taxon>Pentapetalae</taxon>
        <taxon>rosids</taxon>
        <taxon>malvids</taxon>
        <taxon>Sapindales</taxon>
        <taxon>Meliaceae</taxon>
        <taxon>Melia</taxon>
    </lineage>
</organism>
<protein>
    <submittedName>
        <fullName evidence="1">Ubiquitin conjugating enzyme</fullName>
    </submittedName>
</protein>
<comment type="caution">
    <text evidence="1">The sequence shown here is derived from an EMBL/GenBank/DDBJ whole genome shotgun (WGS) entry which is preliminary data.</text>
</comment>
<keyword evidence="2" id="KW-1185">Reference proteome</keyword>
<dbReference type="Proteomes" id="UP001164539">
    <property type="component" value="Chromosome 3"/>
</dbReference>
<proteinExistence type="predicted"/>
<reference evidence="1 2" key="1">
    <citation type="journal article" date="2023" name="Science">
        <title>Complex scaffold remodeling in plant triterpene biosynthesis.</title>
        <authorList>
            <person name="De La Pena R."/>
            <person name="Hodgson H."/>
            <person name="Liu J.C."/>
            <person name="Stephenson M.J."/>
            <person name="Martin A.C."/>
            <person name="Owen C."/>
            <person name="Harkess A."/>
            <person name="Leebens-Mack J."/>
            <person name="Jimenez L.E."/>
            <person name="Osbourn A."/>
            <person name="Sattely E.S."/>
        </authorList>
    </citation>
    <scope>NUCLEOTIDE SEQUENCE [LARGE SCALE GENOMIC DNA]</scope>
    <source>
        <strain evidence="2">cv. JPN11</strain>
        <tissue evidence="1">Leaf</tissue>
    </source>
</reference>
<accession>A0ACC1YEB9</accession>
<dbReference type="EMBL" id="CM051396">
    <property type="protein sequence ID" value="KAJ4722000.1"/>
    <property type="molecule type" value="Genomic_DNA"/>
</dbReference>
<evidence type="ECO:0000313" key="1">
    <source>
        <dbReference type="EMBL" id="KAJ4722000.1"/>
    </source>
</evidence>
<evidence type="ECO:0000313" key="2">
    <source>
        <dbReference type="Proteomes" id="UP001164539"/>
    </source>
</evidence>
<sequence length="325" mass="37810">MASGLQKNSSTEKKKFRRFDVVTDYSDHHFIKQKNTGKKKNCFTNHRSNVYKRIMREWKSLEKDLPESIFVRVYEQRIDLLRAVIIGAQGTPYHDGLFFFDISFPFDYPNSPPLVTFRSHGLRLNPNLYENGFVCLSLLNTWPGKANEKWKPEKSTILQVLVSLQGLVLNEKPYYNEPLRFLGGSWKFYNETIFVLSCKTMLFSLQDPPKNFKTFVAAHFRERACTILRACKDYRENRVLVGFFGSSCKEKSKVSSSFKKSMEKLYPDLFVAFSENGACLQNLESALKPENTQKRSVNCRIWSFWSVFSNWLTPEKPEKGKSQAC</sequence>